<feature type="repeat" description="ANK" evidence="12">
    <location>
        <begin position="152"/>
        <end position="184"/>
    </location>
</feature>
<dbReference type="GO" id="GO:0044218">
    <property type="term" value="C:other organism cell membrane"/>
    <property type="evidence" value="ECO:0007669"/>
    <property type="project" value="UniProtKB-KW"/>
</dbReference>
<keyword evidence="14" id="KW-1185">Reference proteome</keyword>
<organism evidence="13 14">
    <name type="scientific">Larinioides sclopetarius</name>
    <dbReference type="NCBI Taxonomy" id="280406"/>
    <lineage>
        <taxon>Eukaryota</taxon>
        <taxon>Metazoa</taxon>
        <taxon>Ecdysozoa</taxon>
        <taxon>Arthropoda</taxon>
        <taxon>Chelicerata</taxon>
        <taxon>Arachnida</taxon>
        <taxon>Araneae</taxon>
        <taxon>Araneomorphae</taxon>
        <taxon>Entelegynae</taxon>
        <taxon>Araneoidea</taxon>
        <taxon>Araneidae</taxon>
        <taxon>Larinioides</taxon>
    </lineage>
</organism>
<evidence type="ECO:0000256" key="8">
    <source>
        <dbReference type="ARBA" id="ARBA00022737"/>
    </source>
</evidence>
<feature type="repeat" description="ANK" evidence="12">
    <location>
        <begin position="73"/>
        <end position="105"/>
    </location>
</feature>
<keyword evidence="11" id="KW-0472">Membrane</keyword>
<dbReference type="PANTHER" id="PTHR24126:SF14">
    <property type="entry name" value="ANK_REP_REGION DOMAIN-CONTAINING PROTEIN"/>
    <property type="match status" value="1"/>
</dbReference>
<feature type="repeat" description="ANK" evidence="12">
    <location>
        <begin position="38"/>
        <end position="72"/>
    </location>
</feature>
<evidence type="ECO:0000256" key="2">
    <source>
        <dbReference type="ARBA" id="ARBA00004613"/>
    </source>
</evidence>
<comment type="caution">
    <text evidence="13">The sequence shown here is derived from an EMBL/GenBank/DDBJ whole genome shotgun (WGS) entry which is preliminary data.</text>
</comment>
<evidence type="ECO:0008006" key="15">
    <source>
        <dbReference type="Google" id="ProtNLM"/>
    </source>
</evidence>
<dbReference type="SUPFAM" id="SSF48403">
    <property type="entry name" value="Ankyrin repeat"/>
    <property type="match status" value="1"/>
</dbReference>
<keyword evidence="11" id="KW-1053">Target membrane</keyword>
<dbReference type="InterPro" id="IPR002110">
    <property type="entry name" value="Ankyrin_rpt"/>
</dbReference>
<dbReference type="EMBL" id="CAXIEN010000188">
    <property type="protein sequence ID" value="CAL1285177.1"/>
    <property type="molecule type" value="Genomic_DNA"/>
</dbReference>
<dbReference type="Gene3D" id="1.25.40.20">
    <property type="entry name" value="Ankyrin repeat-containing domain"/>
    <property type="match status" value="2"/>
</dbReference>
<dbReference type="PANTHER" id="PTHR24126">
    <property type="entry name" value="ANKYRIN REPEAT, PH AND SEC7 DOMAIN CONTAINING PROTEIN SECG-RELATED"/>
    <property type="match status" value="1"/>
</dbReference>
<evidence type="ECO:0000256" key="1">
    <source>
        <dbReference type="ARBA" id="ARBA00004175"/>
    </source>
</evidence>
<dbReference type="PROSITE" id="PS50088">
    <property type="entry name" value="ANK_REPEAT"/>
    <property type="match status" value="3"/>
</dbReference>
<comment type="subcellular location">
    <subcellularLocation>
        <location evidence="2">Secreted</location>
    </subcellularLocation>
    <subcellularLocation>
        <location evidence="1">Target cell membrane</location>
    </subcellularLocation>
</comment>
<dbReference type="GO" id="GO:0006887">
    <property type="term" value="P:exocytosis"/>
    <property type="evidence" value="ECO:0007669"/>
    <property type="project" value="UniProtKB-KW"/>
</dbReference>
<sequence length="409" mass="46630">MSVNESIQAILIERFKRAAVSILQYLNYRRDPNITNSFGTTLLHMVTSASLDNLAIVQYLYDLGANINAQDNNQLTPLHLAVSQSNYKIAHFLIAQGAAVNIQEKRGKTALHLLIDDTGLQKLQKKQDKQKKDLLLVKLLQSGADPNLPDIYGETPLMRAARQNDCDSVKELLMFGGNVHFRNVDSDTCLHLLTWSFEPNKDILVELLKHGACVNCFGSLGKSVIDFMLQYYQPEEGLETVKLLIKIATLVNWKSKIYFELETNSEFYCLQEFIDSCYTEVARMKSCSYSDKSNLCHFALNGGNVSQKDKSFGKTIFDEVFETLMKDNFPIYNDFIRGNFDRTFLFEKSLKMNIYATNEDYQKNIHLNSDSMFEIASYLSDKDLFSLVTAYSKSDVMLIKKDKTNLFAN</sequence>
<keyword evidence="3" id="KW-0268">Exocytosis</keyword>
<evidence type="ECO:0000313" key="14">
    <source>
        <dbReference type="Proteomes" id="UP001497382"/>
    </source>
</evidence>
<dbReference type="Proteomes" id="UP001497382">
    <property type="component" value="Unassembled WGS sequence"/>
</dbReference>
<keyword evidence="6" id="KW-0800">Toxin</keyword>
<evidence type="ECO:0000256" key="10">
    <source>
        <dbReference type="ARBA" id="ARBA00023043"/>
    </source>
</evidence>
<evidence type="ECO:0000256" key="4">
    <source>
        <dbReference type="ARBA" id="ARBA00022525"/>
    </source>
</evidence>
<dbReference type="AlphaFoldDB" id="A0AAV2AMW0"/>
<evidence type="ECO:0000256" key="3">
    <source>
        <dbReference type="ARBA" id="ARBA00022483"/>
    </source>
</evidence>
<keyword evidence="4" id="KW-0964">Secreted</keyword>
<gene>
    <name evidence="13" type="ORF">LARSCL_LOCUS13558</name>
</gene>
<keyword evidence="8" id="KW-0677">Repeat</keyword>
<protein>
    <recommendedName>
        <fullName evidence="15">Ankyrin repeat protein</fullName>
    </recommendedName>
</protein>
<dbReference type="GO" id="GO:0090729">
    <property type="term" value="F:toxin activity"/>
    <property type="evidence" value="ECO:0007669"/>
    <property type="project" value="UniProtKB-KW"/>
</dbReference>
<dbReference type="GO" id="GO:0044231">
    <property type="term" value="C:host cell presynaptic membrane"/>
    <property type="evidence" value="ECO:0007669"/>
    <property type="project" value="UniProtKB-KW"/>
</dbReference>
<evidence type="ECO:0000256" key="5">
    <source>
        <dbReference type="ARBA" id="ARBA00022537"/>
    </source>
</evidence>
<reference evidence="13 14" key="1">
    <citation type="submission" date="2024-04" db="EMBL/GenBank/DDBJ databases">
        <authorList>
            <person name="Rising A."/>
            <person name="Reimegard J."/>
            <person name="Sonavane S."/>
            <person name="Akerstrom W."/>
            <person name="Nylinder S."/>
            <person name="Hedman E."/>
            <person name="Kallberg Y."/>
        </authorList>
    </citation>
    <scope>NUCLEOTIDE SEQUENCE [LARGE SCALE GENOMIC DNA]</scope>
</reference>
<evidence type="ECO:0000313" key="13">
    <source>
        <dbReference type="EMBL" id="CAL1285177.1"/>
    </source>
</evidence>
<keyword evidence="10 12" id="KW-0040">ANK repeat</keyword>
<name>A0AAV2AMW0_9ARAC</name>
<accession>A0AAV2AMW0</accession>
<evidence type="ECO:0000256" key="12">
    <source>
        <dbReference type="PROSITE-ProRule" id="PRU00023"/>
    </source>
</evidence>
<dbReference type="SMART" id="SM00248">
    <property type="entry name" value="ANK"/>
    <property type="match status" value="5"/>
</dbReference>
<evidence type="ECO:0000256" key="9">
    <source>
        <dbReference type="ARBA" id="ARBA00023028"/>
    </source>
</evidence>
<keyword evidence="9" id="KW-0638">Presynaptic neurotoxin</keyword>
<dbReference type="Pfam" id="PF12796">
    <property type="entry name" value="Ank_2"/>
    <property type="match status" value="2"/>
</dbReference>
<evidence type="ECO:0000256" key="6">
    <source>
        <dbReference type="ARBA" id="ARBA00022656"/>
    </source>
</evidence>
<dbReference type="InterPro" id="IPR036770">
    <property type="entry name" value="Ankyrin_rpt-contain_sf"/>
</dbReference>
<proteinExistence type="predicted"/>
<evidence type="ECO:0000256" key="11">
    <source>
        <dbReference type="ARBA" id="ARBA00023298"/>
    </source>
</evidence>
<dbReference type="GO" id="GO:0005576">
    <property type="term" value="C:extracellular region"/>
    <property type="evidence" value="ECO:0007669"/>
    <property type="project" value="UniProtKB-SubCell"/>
</dbReference>
<evidence type="ECO:0000256" key="7">
    <source>
        <dbReference type="ARBA" id="ARBA00022699"/>
    </source>
</evidence>
<keyword evidence="5" id="KW-1052">Target cell membrane</keyword>
<dbReference type="PROSITE" id="PS50297">
    <property type="entry name" value="ANK_REP_REGION"/>
    <property type="match status" value="3"/>
</dbReference>
<keyword evidence="7" id="KW-0528">Neurotoxin</keyword>